<dbReference type="Gene3D" id="3.40.50.880">
    <property type="match status" value="1"/>
</dbReference>
<dbReference type="NCBIfam" id="NF002204">
    <property type="entry name" value="PRK01077.1"/>
    <property type="match status" value="1"/>
</dbReference>
<feature type="active site" description="Nucleophile" evidence="7">
    <location>
        <position position="330"/>
    </location>
</feature>
<evidence type="ECO:0000313" key="10">
    <source>
        <dbReference type="EMBL" id="RSN72825.1"/>
    </source>
</evidence>
<evidence type="ECO:0000259" key="8">
    <source>
        <dbReference type="Pfam" id="PF01656"/>
    </source>
</evidence>
<feature type="site" description="Increases nucleophilicity of active site Cys" evidence="7">
    <location>
        <position position="433"/>
    </location>
</feature>
<dbReference type="GO" id="GO:0042242">
    <property type="term" value="F:cobyrinic acid a,c-diamide synthase activity"/>
    <property type="evidence" value="ECO:0007669"/>
    <property type="project" value="UniProtKB-UniRule"/>
</dbReference>
<evidence type="ECO:0000259" key="9">
    <source>
        <dbReference type="Pfam" id="PF07685"/>
    </source>
</evidence>
<reference evidence="10 11" key="1">
    <citation type="submission" date="2018-10" db="EMBL/GenBank/DDBJ databases">
        <title>Co-occurring genomic capacity for anaerobic methane metabolism and dissimilatory sulfite reduction discovered in the Korarchaeota.</title>
        <authorList>
            <person name="Mckay L.J."/>
            <person name="Dlakic M."/>
            <person name="Fields M.W."/>
            <person name="Delmont T.O."/>
            <person name="Eren A.M."/>
            <person name="Jay Z.J."/>
            <person name="Klingelsmith K.B."/>
            <person name="Rusch D.B."/>
            <person name="Inskeep W.P."/>
        </authorList>
    </citation>
    <scope>NUCLEOTIDE SEQUENCE [LARGE SCALE GENOMIC DNA]</scope>
    <source>
        <strain evidence="10 11">MDKW</strain>
    </source>
</reference>
<dbReference type="OrthoDB" id="8896at2157"/>
<keyword evidence="5 7" id="KW-0460">Magnesium</keyword>
<sequence>MRIPRIVISASNSGCGKTMIACGIARALRREGLKVQTFKVGPDFLDPKYLTLASGRKCVNLDSWIMNESTLLKDFEKYSSDADIAIIEGVRSLYDSADPLRLKGSTFSVAKLLRAPIILVVDIRGVNLGAAAIVKGFTSLFNPEIKGVILNFSRGKSHELKTKKAIERLLDIKVIGTIPEEGSLSVKMRHLGLTTVEEMEKEAENLIERWREIIESRVNINSIIEIAESTGELPQIEARREKELYTYDVSIAVAYDKSFNFYYTQNLDILRDLGAKIIFFNTIAESQLPQVDGFLIGGGYPELYASMFSESISDNLKRKIEEGYPTYAECGGLMYLCRSILGRDGRKYKGVGVIPAEAIFDLNKRFLGYVRGRVIGENVLMEKGRTFRGHEFHYSFLDIEGDVRYAYELSRGYGIDGKHDGIVVHNTLASYTHLLFSGNKKALKRFLDNCIKFRSK</sequence>
<dbReference type="InterPro" id="IPR002586">
    <property type="entry name" value="CobQ/CobB/MinD/ParA_Nub-bd_dom"/>
</dbReference>
<comment type="similarity">
    <text evidence="7">Belongs to the CobB/CbiA family.</text>
</comment>
<evidence type="ECO:0000256" key="3">
    <source>
        <dbReference type="ARBA" id="ARBA00022741"/>
    </source>
</evidence>
<evidence type="ECO:0000256" key="6">
    <source>
        <dbReference type="ARBA" id="ARBA00022962"/>
    </source>
</evidence>
<comment type="caution">
    <text evidence="10">The sequence shown here is derived from an EMBL/GenBank/DDBJ whole genome shotgun (WGS) entry which is preliminary data.</text>
</comment>
<dbReference type="Proteomes" id="UP000277582">
    <property type="component" value="Unassembled WGS sequence"/>
</dbReference>
<dbReference type="HAMAP" id="MF_00027">
    <property type="entry name" value="CobB_CbiA"/>
    <property type="match status" value="1"/>
</dbReference>
<keyword evidence="6 7" id="KW-0315">Glutamine amidotransferase</keyword>
<dbReference type="Gene3D" id="3.40.50.300">
    <property type="entry name" value="P-loop containing nucleotide triphosphate hydrolases"/>
    <property type="match status" value="2"/>
</dbReference>
<evidence type="ECO:0000256" key="2">
    <source>
        <dbReference type="ARBA" id="ARBA00022598"/>
    </source>
</evidence>
<dbReference type="Pfam" id="PF07685">
    <property type="entry name" value="GATase_3"/>
    <property type="match status" value="1"/>
</dbReference>
<comment type="domain">
    <text evidence="7">Comprises of two domains. The C-terminal domain contains the binding site for glutamine and catalyzes the hydrolysis of this substrate to glutamate and ammonia. The N-terminal domain is anticipated to bind ATP and cobyrinate and catalyzes the ultimate synthesis of the diamide product. The ammonia produced via the glutaminase domain is probably translocated to the adjacent domain via a molecular tunnel, where it reacts with an activated intermediate.</text>
</comment>
<comment type="miscellaneous">
    <text evidence="7">The a and c carboxylates of cobyrinate are activated for nucleophilic attack via formation of a phosphorylated intermediate by ATP. CbiA catalyzes first the amidation of the c-carboxylate, and then that of the a-carboxylate.</text>
</comment>
<dbReference type="GO" id="GO:0005524">
    <property type="term" value="F:ATP binding"/>
    <property type="evidence" value="ECO:0007669"/>
    <property type="project" value="UniProtKB-UniRule"/>
</dbReference>
<evidence type="ECO:0000256" key="7">
    <source>
        <dbReference type="HAMAP-Rule" id="MF_00027"/>
    </source>
</evidence>
<feature type="domain" description="CobQ/CobB/MinD/ParA nucleotide binding" evidence="8">
    <location>
        <begin position="6"/>
        <end position="184"/>
    </location>
</feature>
<dbReference type="InterPro" id="IPR004484">
    <property type="entry name" value="CbiA/CobB_synth"/>
</dbReference>
<dbReference type="CDD" id="cd03130">
    <property type="entry name" value="GATase1_CobB"/>
    <property type="match status" value="1"/>
</dbReference>
<dbReference type="PROSITE" id="PS51274">
    <property type="entry name" value="GATASE_COBBQ"/>
    <property type="match status" value="1"/>
</dbReference>
<dbReference type="AlphaFoldDB" id="A0A429GGD8"/>
<comment type="cofactor">
    <cofactor evidence="1 7">
        <name>Mg(2+)</name>
        <dbReference type="ChEBI" id="CHEBI:18420"/>
    </cofactor>
</comment>
<dbReference type="EC" id="6.3.5.11" evidence="7"/>
<dbReference type="Pfam" id="PF01656">
    <property type="entry name" value="CbiA"/>
    <property type="match status" value="1"/>
</dbReference>
<dbReference type="InterPro" id="IPR029062">
    <property type="entry name" value="Class_I_gatase-like"/>
</dbReference>
<dbReference type="InterPro" id="IPR011698">
    <property type="entry name" value="GATase_3"/>
</dbReference>
<evidence type="ECO:0000256" key="1">
    <source>
        <dbReference type="ARBA" id="ARBA00001946"/>
    </source>
</evidence>
<dbReference type="SUPFAM" id="SSF52317">
    <property type="entry name" value="Class I glutamine amidotransferase-like"/>
    <property type="match status" value="1"/>
</dbReference>
<comment type="pathway">
    <text evidence="7">Cofactor biosynthesis; adenosylcobalamin biosynthesis; cob(II)yrinate a,c-diamide from sirohydrochlorin (anaerobic route): step 10/10.</text>
</comment>
<feature type="domain" description="CobB/CobQ-like glutamine amidotransferase" evidence="9">
    <location>
        <begin position="251"/>
        <end position="439"/>
    </location>
</feature>
<dbReference type="NCBIfam" id="TIGR00379">
    <property type="entry name" value="cobB"/>
    <property type="match status" value="1"/>
</dbReference>
<dbReference type="PANTHER" id="PTHR43873:SF1">
    <property type="entry name" value="COBYRINATE A,C-DIAMIDE SYNTHASE"/>
    <property type="match status" value="1"/>
</dbReference>
<evidence type="ECO:0000256" key="4">
    <source>
        <dbReference type="ARBA" id="ARBA00022840"/>
    </source>
</evidence>
<keyword evidence="7" id="KW-0169">Cobalamin biosynthesis</keyword>
<comment type="catalytic activity">
    <reaction evidence="7">
        <text>cob(II)yrinate + 2 L-glutamine + 2 ATP + 2 H2O = cob(II)yrinate a,c diamide + 2 L-glutamate + 2 ADP + 2 phosphate + 2 H(+)</text>
        <dbReference type="Rhea" id="RHEA:26289"/>
        <dbReference type="ChEBI" id="CHEBI:15377"/>
        <dbReference type="ChEBI" id="CHEBI:15378"/>
        <dbReference type="ChEBI" id="CHEBI:29985"/>
        <dbReference type="ChEBI" id="CHEBI:30616"/>
        <dbReference type="ChEBI" id="CHEBI:43474"/>
        <dbReference type="ChEBI" id="CHEBI:58359"/>
        <dbReference type="ChEBI" id="CHEBI:58537"/>
        <dbReference type="ChEBI" id="CHEBI:58894"/>
        <dbReference type="ChEBI" id="CHEBI:456216"/>
        <dbReference type="EC" id="6.3.5.11"/>
    </reaction>
</comment>
<keyword evidence="4 7" id="KW-0067">ATP-binding</keyword>
<name>A0A429GGD8_9CREN</name>
<evidence type="ECO:0000313" key="11">
    <source>
        <dbReference type="Proteomes" id="UP000277582"/>
    </source>
</evidence>
<dbReference type="PANTHER" id="PTHR43873">
    <property type="entry name" value="COBYRINATE A,C-DIAMIDE SYNTHASE"/>
    <property type="match status" value="1"/>
</dbReference>
<dbReference type="GO" id="GO:0009236">
    <property type="term" value="P:cobalamin biosynthetic process"/>
    <property type="evidence" value="ECO:0007669"/>
    <property type="project" value="UniProtKB-UniRule"/>
</dbReference>
<protein>
    <recommendedName>
        <fullName evidence="7">Cobyrinate a,c-diamide synthase</fullName>
        <ecNumber evidence="7">6.3.5.11</ecNumber>
    </recommendedName>
    <alternativeName>
        <fullName evidence="7">Cobyrinic acid a,c-diamide synthetase</fullName>
    </alternativeName>
</protein>
<evidence type="ECO:0000256" key="5">
    <source>
        <dbReference type="ARBA" id="ARBA00022842"/>
    </source>
</evidence>
<dbReference type="RefSeq" id="WP_125672260.1">
    <property type="nucleotide sequence ID" value="NZ_RCOS01000137.1"/>
</dbReference>
<dbReference type="SUPFAM" id="SSF52540">
    <property type="entry name" value="P-loop containing nucleoside triphosphate hydrolases"/>
    <property type="match status" value="1"/>
</dbReference>
<comment type="function">
    <text evidence="7">Catalyzes the ATP-dependent amidation of the two carboxylate groups at positions a and c of cobyrinate, using either L-glutamine or ammonia as the nitrogen source.</text>
</comment>
<accession>A0A429GGD8</accession>
<keyword evidence="2 7" id="KW-0436">Ligase</keyword>
<dbReference type="InterPro" id="IPR027417">
    <property type="entry name" value="P-loop_NTPase"/>
</dbReference>
<organism evidence="10 11">
    <name type="scientific">Candidatus Methanodesulfokora washburnensis</name>
    <dbReference type="NCBI Taxonomy" id="2478471"/>
    <lineage>
        <taxon>Archaea</taxon>
        <taxon>Thermoproteota</taxon>
        <taxon>Candidatus Korarchaeia</taxon>
        <taxon>Candidatus Korarchaeia incertae sedis</taxon>
        <taxon>Candidatus Methanodesulfokora</taxon>
    </lineage>
</organism>
<gene>
    <name evidence="10" type="primary">cobB</name>
    <name evidence="7" type="synonym">cbiA</name>
    <name evidence="10" type="ORF">D6D85_12320</name>
</gene>
<keyword evidence="11" id="KW-1185">Reference proteome</keyword>
<dbReference type="UniPathway" id="UPA00148">
    <property type="reaction ID" value="UER00231"/>
</dbReference>
<keyword evidence="3 7" id="KW-0547">Nucleotide-binding</keyword>
<dbReference type="EMBL" id="RCOS01000137">
    <property type="protein sequence ID" value="RSN72825.1"/>
    <property type="molecule type" value="Genomic_DNA"/>
</dbReference>
<proteinExistence type="inferred from homology"/>